<proteinExistence type="predicted"/>
<evidence type="ECO:0000256" key="2">
    <source>
        <dbReference type="SAM" id="Phobius"/>
    </source>
</evidence>
<dbReference type="RefSeq" id="WP_237823277.1">
    <property type="nucleotide sequence ID" value="NZ_JAKLTQ010000015.1"/>
</dbReference>
<evidence type="ECO:0000313" key="4">
    <source>
        <dbReference type="Proteomes" id="UP001165368"/>
    </source>
</evidence>
<protein>
    <submittedName>
        <fullName evidence="3">Uncharacterized protein</fullName>
    </submittedName>
</protein>
<feature type="transmembrane region" description="Helical" evidence="2">
    <location>
        <begin position="60"/>
        <end position="80"/>
    </location>
</feature>
<keyword evidence="2" id="KW-0472">Membrane</keyword>
<evidence type="ECO:0000313" key="3">
    <source>
        <dbReference type="EMBL" id="MCG2623674.1"/>
    </source>
</evidence>
<keyword evidence="2" id="KW-1133">Transmembrane helix</keyword>
<name>A0ABS9LAF9_9MICC</name>
<keyword evidence="2" id="KW-0812">Transmembrane</keyword>
<evidence type="ECO:0000256" key="1">
    <source>
        <dbReference type="SAM" id="MobiDB-lite"/>
    </source>
</evidence>
<feature type="compositionally biased region" description="Low complexity" evidence="1">
    <location>
        <begin position="18"/>
        <end position="39"/>
    </location>
</feature>
<comment type="caution">
    <text evidence="3">The sequence shown here is derived from an EMBL/GenBank/DDBJ whole genome shotgun (WGS) entry which is preliminary data.</text>
</comment>
<sequence>MTSNLHHGTHRFHRSEVATPAAGATAQSAAAGSAMPSPTHFSTTTPADEQTGDMISPGHWIMFVVVFIGPLLVFGIYAFFRLQP</sequence>
<keyword evidence="4" id="KW-1185">Reference proteome</keyword>
<gene>
    <name evidence="3" type="ORF">LVY72_17410</name>
</gene>
<reference evidence="3" key="1">
    <citation type="submission" date="2022-01" db="EMBL/GenBank/DDBJ databases">
        <authorList>
            <person name="Jo J.-H."/>
            <person name="Im W.-T."/>
        </authorList>
    </citation>
    <scope>NUCLEOTIDE SEQUENCE</scope>
    <source>
        <strain evidence="3">I2-34</strain>
    </source>
</reference>
<organism evidence="3 4">
    <name type="scientific">Arthrobacter hankyongi</name>
    <dbReference type="NCBI Taxonomy" id="2904801"/>
    <lineage>
        <taxon>Bacteria</taxon>
        <taxon>Bacillati</taxon>
        <taxon>Actinomycetota</taxon>
        <taxon>Actinomycetes</taxon>
        <taxon>Micrococcales</taxon>
        <taxon>Micrococcaceae</taxon>
        <taxon>Arthrobacter</taxon>
    </lineage>
</organism>
<dbReference type="EMBL" id="JAKLTQ010000015">
    <property type="protein sequence ID" value="MCG2623674.1"/>
    <property type="molecule type" value="Genomic_DNA"/>
</dbReference>
<feature type="region of interest" description="Disordered" evidence="1">
    <location>
        <begin position="1"/>
        <end position="50"/>
    </location>
</feature>
<accession>A0ABS9LAF9</accession>
<dbReference type="Proteomes" id="UP001165368">
    <property type="component" value="Unassembled WGS sequence"/>
</dbReference>